<dbReference type="Gene3D" id="2.30.30.380">
    <property type="entry name" value="Zn-finger domain of Sec23/24"/>
    <property type="match status" value="1"/>
</dbReference>
<dbReference type="PROSITE" id="PS01358">
    <property type="entry name" value="ZF_RANBP2_1"/>
    <property type="match status" value="1"/>
</dbReference>
<evidence type="ECO:0000259" key="6">
    <source>
        <dbReference type="PROSITE" id="PS50199"/>
    </source>
</evidence>
<dbReference type="SUPFAM" id="SSF90209">
    <property type="entry name" value="Ran binding protein zinc finger-like"/>
    <property type="match status" value="1"/>
</dbReference>
<evidence type="ECO:0000256" key="2">
    <source>
        <dbReference type="ARBA" id="ARBA00022771"/>
    </source>
</evidence>
<evidence type="ECO:0000313" key="7">
    <source>
        <dbReference type="Proteomes" id="UP000504635"/>
    </source>
</evidence>
<keyword evidence="2 4" id="KW-0863">Zinc-finger</keyword>
<dbReference type="Gene3D" id="1.20.58.2190">
    <property type="match status" value="1"/>
</dbReference>
<dbReference type="GeneID" id="115888019"/>
<reference evidence="8" key="1">
    <citation type="submission" date="2025-08" db="UniProtKB">
        <authorList>
            <consortium name="RefSeq"/>
        </authorList>
    </citation>
    <scope>IDENTIFICATION</scope>
    <source>
        <tissue evidence="8">Gonads</tissue>
    </source>
</reference>
<organism evidence="7 8">
    <name type="scientific">Sitophilus oryzae</name>
    <name type="common">Rice weevil</name>
    <name type="synonym">Curculio oryzae</name>
    <dbReference type="NCBI Taxonomy" id="7048"/>
    <lineage>
        <taxon>Eukaryota</taxon>
        <taxon>Metazoa</taxon>
        <taxon>Ecdysozoa</taxon>
        <taxon>Arthropoda</taxon>
        <taxon>Hexapoda</taxon>
        <taxon>Insecta</taxon>
        <taxon>Pterygota</taxon>
        <taxon>Neoptera</taxon>
        <taxon>Endopterygota</taxon>
        <taxon>Coleoptera</taxon>
        <taxon>Polyphaga</taxon>
        <taxon>Cucujiformia</taxon>
        <taxon>Curculionidae</taxon>
        <taxon>Dryophthorinae</taxon>
        <taxon>Sitophilus</taxon>
    </lineage>
</organism>
<dbReference type="InterPro" id="IPR036443">
    <property type="entry name" value="Znf_RanBP2_sf"/>
</dbReference>
<dbReference type="InterPro" id="IPR001876">
    <property type="entry name" value="Znf_RanBP2"/>
</dbReference>
<dbReference type="OrthoDB" id="9837000at2759"/>
<feature type="domain" description="RanBP2-type" evidence="6">
    <location>
        <begin position="515"/>
        <end position="546"/>
    </location>
</feature>
<feature type="compositionally biased region" description="Basic and acidic residues" evidence="5">
    <location>
        <begin position="442"/>
        <end position="453"/>
    </location>
</feature>
<dbReference type="GO" id="GO:0008270">
    <property type="term" value="F:zinc ion binding"/>
    <property type="evidence" value="ECO:0007669"/>
    <property type="project" value="UniProtKB-KW"/>
</dbReference>
<keyword evidence="1" id="KW-0479">Metal-binding</keyword>
<dbReference type="InParanoid" id="A0A6J2YKP7"/>
<dbReference type="PANTHER" id="PTHR15326:SF2">
    <property type="entry name" value="PROTEIN TAMOZHENNIC"/>
    <property type="match status" value="1"/>
</dbReference>
<evidence type="ECO:0000256" key="5">
    <source>
        <dbReference type="SAM" id="MobiDB-lite"/>
    </source>
</evidence>
<dbReference type="InterPro" id="IPR048839">
    <property type="entry name" value="SPATA2_PUB-like"/>
</dbReference>
<dbReference type="RefSeq" id="XP_030763445.1">
    <property type="nucleotide sequence ID" value="XM_030907585.1"/>
</dbReference>
<dbReference type="PROSITE" id="PS50199">
    <property type="entry name" value="ZF_RANBP2_2"/>
    <property type="match status" value="1"/>
</dbReference>
<proteinExistence type="predicted"/>
<gene>
    <name evidence="8" type="primary">LOC115888019</name>
</gene>
<sequence>MVIMEGYFSQNQIGELSMTIDRLHLSYLNMEESPEKLDHRAKLEDAIVEFLSAVGHNQKFLLRETEEVLYRSAAHKKGFSGYKAATGWNALQVYAGNLLVQPWRREYRQIKTYCGFYKHQIEANLLGAERMFESMGYRHIGNGILALEGPVCPDEVANVSRDCLVAYVECQILKHIWEEVSILANISWLDILEYRRSYSGNPDQCIRNLKYRFRPETVKEQDVFHPTSPSTQLGIPPAYNYVNSPTHHRHTVPVQQVPLCCPAAYVPYGYVPCSAHIPIVNQPVHQPMVPNGYFYGNTVPPMAPMYSVPTGQLIELDGRNEFDTVDGASGWKNRRSRTNSAVTVEPDVLRNGDMVKNGFEHVSEDKHAAGNDWDYVYRDLEKQGYSKDLGERGDVLANATDKQRKYTREPRKMKITNLDEAMNNLAIADRPLKITEALEKMEQKSVEKVTTPRERRHSHGSFYENVSSSETATKPSNLKPTQSSSVQSKTLPKEKPEKHNPIIANAAESTIVKEKPSVPKWECKSCTYLNNMSKDICEICSKSRKISQDKPIEVGGAECSKCTLVNPKSAKICQACGCSLKDSPTYI</sequence>
<dbReference type="Proteomes" id="UP000504635">
    <property type="component" value="Unplaced"/>
</dbReference>
<protein>
    <submittedName>
        <fullName evidence="8">Protein tamozhennic</fullName>
    </submittedName>
</protein>
<dbReference type="PANTHER" id="PTHR15326">
    <property type="entry name" value="SPERMATOGENESIS-ASSOCIATED PROTEIN 2/TAMOZHENNIC"/>
    <property type="match status" value="1"/>
</dbReference>
<dbReference type="SMART" id="SM00547">
    <property type="entry name" value="ZnF_RBZ"/>
    <property type="match status" value="2"/>
</dbReference>
<dbReference type="GO" id="GO:0005737">
    <property type="term" value="C:cytoplasm"/>
    <property type="evidence" value="ECO:0007669"/>
    <property type="project" value="TreeGrafter"/>
</dbReference>
<feature type="region of interest" description="Disordered" evidence="5">
    <location>
        <begin position="442"/>
        <end position="502"/>
    </location>
</feature>
<evidence type="ECO:0000256" key="3">
    <source>
        <dbReference type="ARBA" id="ARBA00022833"/>
    </source>
</evidence>
<dbReference type="AlphaFoldDB" id="A0A6J2YKP7"/>
<evidence type="ECO:0000313" key="8">
    <source>
        <dbReference type="RefSeq" id="XP_030763445.1"/>
    </source>
</evidence>
<feature type="compositionally biased region" description="Basic and acidic residues" evidence="5">
    <location>
        <begin position="491"/>
        <end position="500"/>
    </location>
</feature>
<evidence type="ECO:0000256" key="4">
    <source>
        <dbReference type="PROSITE-ProRule" id="PRU00322"/>
    </source>
</evidence>
<dbReference type="FunCoup" id="A0A6J2YKP7">
    <property type="interactions" value="273"/>
</dbReference>
<dbReference type="Pfam" id="PF21388">
    <property type="entry name" value="SPATA2_PUB-like"/>
    <property type="match status" value="1"/>
</dbReference>
<dbReference type="CTD" id="37864"/>
<feature type="compositionally biased region" description="Polar residues" evidence="5">
    <location>
        <begin position="464"/>
        <end position="490"/>
    </location>
</feature>
<keyword evidence="7" id="KW-1185">Reference proteome</keyword>
<keyword evidence="3" id="KW-0862">Zinc</keyword>
<dbReference type="KEGG" id="soy:115888019"/>
<name>A0A6J2YKP7_SITOR</name>
<accession>A0A6J2YKP7</accession>
<evidence type="ECO:0000256" key="1">
    <source>
        <dbReference type="ARBA" id="ARBA00022723"/>
    </source>
</evidence>